<gene>
    <name evidence="8" type="ORF">CSSPTR1EN2_LOCUS23514</name>
</gene>
<reference evidence="8" key="1">
    <citation type="submission" date="2024-02" db="EMBL/GenBank/DDBJ databases">
        <authorList>
            <consortium name="ELIXIR-Norway"/>
            <consortium name="Elixir Norway"/>
        </authorList>
    </citation>
    <scope>NUCLEOTIDE SEQUENCE</scope>
</reference>
<dbReference type="InterPro" id="IPR020590">
    <property type="entry name" value="Guanylate_kinase_CS"/>
</dbReference>
<dbReference type="InterPro" id="IPR011043">
    <property type="entry name" value="Gal_Oxase/kelch_b-propeller"/>
</dbReference>
<dbReference type="InterPro" id="IPR027417">
    <property type="entry name" value="P-loop_NTPase"/>
</dbReference>
<dbReference type="Proteomes" id="UP001497512">
    <property type="component" value="Chromosome 9"/>
</dbReference>
<dbReference type="PROSITE" id="PS50052">
    <property type="entry name" value="GUANYLATE_KINASE_2"/>
    <property type="match status" value="1"/>
</dbReference>
<dbReference type="PANTHER" id="PTHR23117">
    <property type="entry name" value="GUANYLATE KINASE-RELATED"/>
    <property type="match status" value="1"/>
</dbReference>
<dbReference type="SUPFAM" id="SSF52540">
    <property type="entry name" value="P-loop containing nucleoside triphosphate hydrolases"/>
    <property type="match status" value="1"/>
</dbReference>
<dbReference type="EMBL" id="OZ019901">
    <property type="protein sequence ID" value="CAK9237114.1"/>
    <property type="molecule type" value="Genomic_DNA"/>
</dbReference>
<evidence type="ECO:0000256" key="4">
    <source>
        <dbReference type="ARBA" id="ARBA00022741"/>
    </source>
</evidence>
<feature type="domain" description="Guanylate kinase-like" evidence="7">
    <location>
        <begin position="72"/>
        <end position="256"/>
    </location>
</feature>
<dbReference type="SMART" id="SM00072">
    <property type="entry name" value="GuKc"/>
    <property type="match status" value="1"/>
</dbReference>
<protein>
    <recommendedName>
        <fullName evidence="2">guanylate kinase</fullName>
        <ecNumber evidence="2">2.7.4.8</ecNumber>
    </recommendedName>
</protein>
<evidence type="ECO:0000256" key="5">
    <source>
        <dbReference type="ARBA" id="ARBA00022777"/>
    </source>
</evidence>
<organism evidence="8 9">
    <name type="scientific">Sphagnum troendelagicum</name>
    <dbReference type="NCBI Taxonomy" id="128251"/>
    <lineage>
        <taxon>Eukaryota</taxon>
        <taxon>Viridiplantae</taxon>
        <taxon>Streptophyta</taxon>
        <taxon>Embryophyta</taxon>
        <taxon>Bryophyta</taxon>
        <taxon>Sphagnophytina</taxon>
        <taxon>Sphagnopsida</taxon>
        <taxon>Sphagnales</taxon>
        <taxon>Sphagnaceae</taxon>
        <taxon>Sphagnum</taxon>
    </lineage>
</organism>
<keyword evidence="6" id="KW-0067">ATP-binding</keyword>
<keyword evidence="5" id="KW-0418">Kinase</keyword>
<evidence type="ECO:0000256" key="6">
    <source>
        <dbReference type="ARBA" id="ARBA00022840"/>
    </source>
</evidence>
<dbReference type="CDD" id="cd00071">
    <property type="entry name" value="GMPK"/>
    <property type="match status" value="1"/>
</dbReference>
<dbReference type="Gene3D" id="3.30.63.10">
    <property type="entry name" value="Guanylate Kinase phosphate binding domain"/>
    <property type="match status" value="1"/>
</dbReference>
<evidence type="ECO:0000313" key="8">
    <source>
        <dbReference type="EMBL" id="CAK9237114.1"/>
    </source>
</evidence>
<accession>A0ABP0V3U9</accession>
<sequence>MPKVLGTPPSPRFAHSAVLLEGGRILIYGGRATTAKGDIWFLEVNTPFVRIQSKLLNMDVVAWSKGVTGNAPQPVVICGPSGVGKGTLIGKLMKDFPDKFGFSVSHTTRSPREKEQDGVHYHFTTRHIMEKEISERKFLESADVHGNLYGTSWAAVDAVTNSGKTCILDIDVQGAQSVKKSSLDAVFVFIKPPYPEEEQLEKRLRGRGTESEEQIQKRLRNAKAELERAKDATLFDHILVNAKLDEAYESLKVCCHVYVSQLCWGCLIEPTTCSPFICSIGFNLCEYLAGNARAILDLSNISGGAPGTTRGLNWVLTNSKSNGIGNYCTQHPSGSLSQNHKLVSPSSSEKLVAGDLSSTRAANGFTR</sequence>
<evidence type="ECO:0000259" key="7">
    <source>
        <dbReference type="PROSITE" id="PS50052"/>
    </source>
</evidence>
<keyword evidence="4" id="KW-0547">Nucleotide-binding</keyword>
<evidence type="ECO:0000256" key="2">
    <source>
        <dbReference type="ARBA" id="ARBA00012961"/>
    </source>
</evidence>
<evidence type="ECO:0000256" key="3">
    <source>
        <dbReference type="ARBA" id="ARBA00022679"/>
    </source>
</evidence>
<proteinExistence type="inferred from homology"/>
<dbReference type="NCBIfam" id="TIGR03263">
    <property type="entry name" value="guanyl_kin"/>
    <property type="match status" value="1"/>
</dbReference>
<dbReference type="InterPro" id="IPR017665">
    <property type="entry name" value="Guanylate_kinase"/>
</dbReference>
<name>A0ABP0V3U9_9BRYO</name>
<dbReference type="PANTHER" id="PTHR23117:SF13">
    <property type="entry name" value="GUANYLATE KINASE"/>
    <property type="match status" value="1"/>
</dbReference>
<dbReference type="PROSITE" id="PS00856">
    <property type="entry name" value="GUANYLATE_KINASE_1"/>
    <property type="match status" value="1"/>
</dbReference>
<keyword evidence="9" id="KW-1185">Reference proteome</keyword>
<evidence type="ECO:0000256" key="1">
    <source>
        <dbReference type="ARBA" id="ARBA00005790"/>
    </source>
</evidence>
<keyword evidence="3" id="KW-0808">Transferase</keyword>
<dbReference type="InterPro" id="IPR008144">
    <property type="entry name" value="Guanylate_kin-like_dom"/>
</dbReference>
<dbReference type="Gene3D" id="3.40.50.300">
    <property type="entry name" value="P-loop containing nucleotide triphosphate hydrolases"/>
    <property type="match status" value="1"/>
</dbReference>
<dbReference type="EC" id="2.7.4.8" evidence="2"/>
<dbReference type="InterPro" id="IPR008145">
    <property type="entry name" value="GK/Ca_channel_bsu"/>
</dbReference>
<evidence type="ECO:0000313" key="9">
    <source>
        <dbReference type="Proteomes" id="UP001497512"/>
    </source>
</evidence>
<comment type="similarity">
    <text evidence="1">Belongs to the guanylate kinase family.</text>
</comment>
<dbReference type="SUPFAM" id="SSF50965">
    <property type="entry name" value="Galactose oxidase, central domain"/>
    <property type="match status" value="1"/>
</dbReference>
<dbReference type="Pfam" id="PF00625">
    <property type="entry name" value="Guanylate_kin"/>
    <property type="match status" value="1"/>
</dbReference>